<accession>A0A8S1MVT2</accession>
<comment type="caution">
    <text evidence="1">The sequence shown here is derived from an EMBL/GenBank/DDBJ whole genome shotgun (WGS) entry which is preliminary data.</text>
</comment>
<name>A0A8S1MVT2_9CILI</name>
<dbReference type="EMBL" id="CAJJDN010000043">
    <property type="protein sequence ID" value="CAD8082111.1"/>
    <property type="molecule type" value="Genomic_DNA"/>
</dbReference>
<keyword evidence="2" id="KW-1185">Reference proteome</keyword>
<organism evidence="1 2">
    <name type="scientific">Paramecium sonneborni</name>
    <dbReference type="NCBI Taxonomy" id="65129"/>
    <lineage>
        <taxon>Eukaryota</taxon>
        <taxon>Sar</taxon>
        <taxon>Alveolata</taxon>
        <taxon>Ciliophora</taxon>
        <taxon>Intramacronucleata</taxon>
        <taxon>Oligohymenophorea</taxon>
        <taxon>Peniculida</taxon>
        <taxon>Parameciidae</taxon>
        <taxon>Paramecium</taxon>
    </lineage>
</organism>
<proteinExistence type="predicted"/>
<dbReference type="AlphaFoldDB" id="A0A8S1MVT2"/>
<sequence length="48" mass="5725">MYVNQFMKDKQNSQAIQGLNCQTRIKVNFQLKSQVKNNTIFRKNSNQF</sequence>
<reference evidence="1" key="1">
    <citation type="submission" date="2021-01" db="EMBL/GenBank/DDBJ databases">
        <authorList>
            <consortium name="Genoscope - CEA"/>
            <person name="William W."/>
        </authorList>
    </citation>
    <scope>NUCLEOTIDE SEQUENCE</scope>
</reference>
<protein>
    <submittedName>
        <fullName evidence="1">Uncharacterized protein</fullName>
    </submittedName>
</protein>
<evidence type="ECO:0000313" key="2">
    <source>
        <dbReference type="Proteomes" id="UP000692954"/>
    </source>
</evidence>
<gene>
    <name evidence="1" type="ORF">PSON_ATCC_30995.1.T0430025</name>
</gene>
<dbReference type="Proteomes" id="UP000692954">
    <property type="component" value="Unassembled WGS sequence"/>
</dbReference>
<evidence type="ECO:0000313" key="1">
    <source>
        <dbReference type="EMBL" id="CAD8082111.1"/>
    </source>
</evidence>